<dbReference type="AlphaFoldDB" id="A0AAV3QXI0"/>
<dbReference type="Pfam" id="PF04900">
    <property type="entry name" value="Fcf1"/>
    <property type="match status" value="1"/>
</dbReference>
<dbReference type="GO" id="GO:0032040">
    <property type="term" value="C:small-subunit processome"/>
    <property type="evidence" value="ECO:0007669"/>
    <property type="project" value="InterPro"/>
</dbReference>
<evidence type="ECO:0000256" key="6">
    <source>
        <dbReference type="ARBA" id="ARBA00038503"/>
    </source>
</evidence>
<comment type="caution">
    <text evidence="9">The sequence shown here is derived from an EMBL/GenBank/DDBJ whole genome shotgun (WGS) entry which is preliminary data.</text>
</comment>
<evidence type="ECO:0000313" key="10">
    <source>
        <dbReference type="Proteomes" id="UP001454036"/>
    </source>
</evidence>
<dbReference type="SUPFAM" id="SSF88723">
    <property type="entry name" value="PIN domain-like"/>
    <property type="match status" value="1"/>
</dbReference>
<feature type="region of interest" description="Disordered" evidence="7">
    <location>
        <begin position="232"/>
        <end position="290"/>
    </location>
</feature>
<dbReference type="FunFam" id="3.40.50.1010:FF:000006">
    <property type="entry name" value="rRNA-processing protein UTP23 homolog"/>
    <property type="match status" value="1"/>
</dbReference>
<comment type="similarity">
    <text evidence="6">Belongs to the UTP23/FCF1 family. UTP23 subfamily.</text>
</comment>
<dbReference type="GO" id="GO:0006364">
    <property type="term" value="P:rRNA processing"/>
    <property type="evidence" value="ECO:0007669"/>
    <property type="project" value="UniProtKB-KW"/>
</dbReference>
<protein>
    <recommendedName>
        <fullName evidence="8">UTP23 sensor motif region domain-containing protein</fullName>
    </recommendedName>
</protein>
<dbReference type="PANTHER" id="PTHR12416">
    <property type="entry name" value="RRNA-PROCESSING PROTEIN UTP23 HOMOLOG"/>
    <property type="match status" value="1"/>
</dbReference>
<dbReference type="Proteomes" id="UP001454036">
    <property type="component" value="Unassembled WGS sequence"/>
</dbReference>
<dbReference type="CDD" id="cd08553">
    <property type="entry name" value="PIN_Fcf1-like"/>
    <property type="match status" value="1"/>
</dbReference>
<dbReference type="InterPro" id="IPR029060">
    <property type="entry name" value="PIN-like_dom_sf"/>
</dbReference>
<keyword evidence="2" id="KW-0690">Ribosome biogenesis</keyword>
<dbReference type="EMBL" id="BAABME010006195">
    <property type="protein sequence ID" value="GAA0167706.1"/>
    <property type="molecule type" value="Genomic_DNA"/>
</dbReference>
<dbReference type="Gene3D" id="3.40.50.1010">
    <property type="entry name" value="5'-nuclease"/>
    <property type="match status" value="1"/>
</dbReference>
<comment type="subcellular location">
    <subcellularLocation>
        <location evidence="1">Nucleus</location>
        <location evidence="1">Nucleolus</location>
    </subcellularLocation>
</comment>
<dbReference type="Pfam" id="PF24779">
    <property type="entry name" value="UTP23_sensor"/>
    <property type="match status" value="1"/>
</dbReference>
<keyword evidence="10" id="KW-1185">Reference proteome</keyword>
<evidence type="ECO:0000256" key="1">
    <source>
        <dbReference type="ARBA" id="ARBA00004604"/>
    </source>
</evidence>
<gene>
    <name evidence="9" type="ORF">LIER_22578</name>
</gene>
<sequence>MKVKKQKRHRRAVRFYTACFGFREPFKVLCDGTFVHHLLVNKIVPADTAIANILGAQVKLFTTRCVLEELRSLGKSYTDSYNAAQILSTARCDHEQRKSAVNCLTEVIGEKNDEHFYVATQDAELRRKFHEFLNLTHPRISWPQIPGVPLIYALRNSLFMEKPSTMQHQFAKVFEEGRSHMTEQEYKLLKMKKAATAEGESISSDANVISEDDRVNSIAKRRGLEVKDTVQFKKKKAKGPNPLSCLPKKMHAKKDNASEKGSSSADKTSGTRSKKKKRSRKKKCVAAPTS</sequence>
<comment type="function">
    <text evidence="5">Involved in rRNA-processing and ribosome biogenesis.</text>
</comment>
<name>A0AAV3QXI0_LITER</name>
<evidence type="ECO:0000256" key="4">
    <source>
        <dbReference type="ARBA" id="ARBA00023242"/>
    </source>
</evidence>
<feature type="domain" description="UTP23 sensor motif region" evidence="8">
    <location>
        <begin position="232"/>
        <end position="249"/>
    </location>
</feature>
<proteinExistence type="inferred from homology"/>
<feature type="compositionally biased region" description="Basic residues" evidence="7">
    <location>
        <begin position="272"/>
        <end position="284"/>
    </location>
</feature>
<accession>A0AAV3QXI0</accession>
<evidence type="ECO:0000256" key="5">
    <source>
        <dbReference type="ARBA" id="ARBA00037300"/>
    </source>
</evidence>
<dbReference type="InterPro" id="IPR006984">
    <property type="entry name" value="Fcf1/UTP23"/>
</dbReference>
<evidence type="ECO:0000256" key="7">
    <source>
        <dbReference type="SAM" id="MobiDB-lite"/>
    </source>
</evidence>
<keyword evidence="4" id="KW-0539">Nucleus</keyword>
<keyword evidence="3" id="KW-0698">rRNA processing</keyword>
<reference evidence="9 10" key="1">
    <citation type="submission" date="2024-01" db="EMBL/GenBank/DDBJ databases">
        <title>The complete chloroplast genome sequence of Lithospermum erythrorhizon: insights into the phylogenetic relationship among Boraginaceae species and the maternal lineages of purple gromwells.</title>
        <authorList>
            <person name="Okada T."/>
            <person name="Watanabe K."/>
        </authorList>
    </citation>
    <scope>NUCLEOTIDE SEQUENCE [LARGE SCALE GENOMIC DNA]</scope>
</reference>
<evidence type="ECO:0000256" key="3">
    <source>
        <dbReference type="ARBA" id="ARBA00022552"/>
    </source>
</evidence>
<evidence type="ECO:0000259" key="8">
    <source>
        <dbReference type="Pfam" id="PF24779"/>
    </source>
</evidence>
<dbReference type="InterPro" id="IPR057776">
    <property type="entry name" value="UTP23_sensor"/>
</dbReference>
<evidence type="ECO:0000256" key="2">
    <source>
        <dbReference type="ARBA" id="ARBA00022517"/>
    </source>
</evidence>
<evidence type="ECO:0000313" key="9">
    <source>
        <dbReference type="EMBL" id="GAA0167706.1"/>
    </source>
</evidence>
<organism evidence="9 10">
    <name type="scientific">Lithospermum erythrorhizon</name>
    <name type="common">Purple gromwell</name>
    <name type="synonym">Lithospermum officinale var. erythrorhizon</name>
    <dbReference type="NCBI Taxonomy" id="34254"/>
    <lineage>
        <taxon>Eukaryota</taxon>
        <taxon>Viridiplantae</taxon>
        <taxon>Streptophyta</taxon>
        <taxon>Embryophyta</taxon>
        <taxon>Tracheophyta</taxon>
        <taxon>Spermatophyta</taxon>
        <taxon>Magnoliopsida</taxon>
        <taxon>eudicotyledons</taxon>
        <taxon>Gunneridae</taxon>
        <taxon>Pentapetalae</taxon>
        <taxon>asterids</taxon>
        <taxon>lamiids</taxon>
        <taxon>Boraginales</taxon>
        <taxon>Boraginaceae</taxon>
        <taxon>Boraginoideae</taxon>
        <taxon>Lithospermeae</taxon>
        <taxon>Lithospermum</taxon>
    </lineage>
</organism>